<accession>A0A0A8ZLU2</accession>
<dbReference type="AlphaFoldDB" id="A0A0A8ZLU2"/>
<dbReference type="EMBL" id="GBRH01262073">
    <property type="protein sequence ID" value="JAD35822.1"/>
    <property type="molecule type" value="Transcribed_RNA"/>
</dbReference>
<name>A0A0A8ZLU2_ARUDO</name>
<reference evidence="1" key="1">
    <citation type="submission" date="2014-09" db="EMBL/GenBank/DDBJ databases">
        <authorList>
            <person name="Magalhaes I.L.F."/>
            <person name="Oliveira U."/>
            <person name="Santos F.R."/>
            <person name="Vidigal T.H.D.A."/>
            <person name="Brescovit A.D."/>
            <person name="Santos A.J."/>
        </authorList>
    </citation>
    <scope>NUCLEOTIDE SEQUENCE</scope>
    <source>
        <tissue evidence="1">Shoot tissue taken approximately 20 cm above the soil surface</tissue>
    </source>
</reference>
<reference evidence="1" key="2">
    <citation type="journal article" date="2015" name="Data Brief">
        <title>Shoot transcriptome of the giant reed, Arundo donax.</title>
        <authorList>
            <person name="Barrero R.A."/>
            <person name="Guerrero F.D."/>
            <person name="Moolhuijzen P."/>
            <person name="Goolsby J.A."/>
            <person name="Tidwell J."/>
            <person name="Bellgard S.E."/>
            <person name="Bellgard M.I."/>
        </authorList>
    </citation>
    <scope>NUCLEOTIDE SEQUENCE</scope>
    <source>
        <tissue evidence="1">Shoot tissue taken approximately 20 cm above the soil surface</tissue>
    </source>
</reference>
<evidence type="ECO:0000313" key="1">
    <source>
        <dbReference type="EMBL" id="JAD35822.1"/>
    </source>
</evidence>
<sequence>MVIQGQLGQLLFVQKSFSSEAGVQDSIESWICNCYLLVIWTSNCRTRQNKQVDR</sequence>
<proteinExistence type="predicted"/>
<organism evidence="1">
    <name type="scientific">Arundo donax</name>
    <name type="common">Giant reed</name>
    <name type="synonym">Donax arundinaceus</name>
    <dbReference type="NCBI Taxonomy" id="35708"/>
    <lineage>
        <taxon>Eukaryota</taxon>
        <taxon>Viridiplantae</taxon>
        <taxon>Streptophyta</taxon>
        <taxon>Embryophyta</taxon>
        <taxon>Tracheophyta</taxon>
        <taxon>Spermatophyta</taxon>
        <taxon>Magnoliopsida</taxon>
        <taxon>Liliopsida</taxon>
        <taxon>Poales</taxon>
        <taxon>Poaceae</taxon>
        <taxon>PACMAD clade</taxon>
        <taxon>Arundinoideae</taxon>
        <taxon>Arundineae</taxon>
        <taxon>Arundo</taxon>
    </lineage>
</organism>
<protein>
    <submittedName>
        <fullName evidence="1">Uncharacterized protein</fullName>
    </submittedName>
</protein>